<dbReference type="EMBL" id="JANBPY010000136">
    <property type="protein sequence ID" value="KAJ1968786.1"/>
    <property type="molecule type" value="Genomic_DNA"/>
</dbReference>
<evidence type="ECO:0000256" key="5">
    <source>
        <dbReference type="SAM" id="Phobius"/>
    </source>
</evidence>
<feature type="transmembrane region" description="Helical" evidence="5">
    <location>
        <begin position="12"/>
        <end position="34"/>
    </location>
</feature>
<feature type="transmembrane region" description="Helical" evidence="5">
    <location>
        <begin position="117"/>
        <end position="138"/>
    </location>
</feature>
<evidence type="ECO:0000256" key="4">
    <source>
        <dbReference type="ARBA" id="ARBA00023136"/>
    </source>
</evidence>
<evidence type="ECO:0000256" key="3">
    <source>
        <dbReference type="ARBA" id="ARBA00022989"/>
    </source>
</evidence>
<feature type="transmembrane region" description="Helical" evidence="5">
    <location>
        <begin position="188"/>
        <end position="207"/>
    </location>
</feature>
<reference evidence="6" key="1">
    <citation type="submission" date="2022-07" db="EMBL/GenBank/DDBJ databases">
        <title>Phylogenomic reconstructions and comparative analyses of Kickxellomycotina fungi.</title>
        <authorList>
            <person name="Reynolds N.K."/>
            <person name="Stajich J.E."/>
            <person name="Barry K."/>
            <person name="Grigoriev I.V."/>
            <person name="Crous P."/>
            <person name="Smith M.E."/>
        </authorList>
    </citation>
    <scope>NUCLEOTIDE SEQUENCE</scope>
    <source>
        <strain evidence="6">RSA 1196</strain>
    </source>
</reference>
<accession>A0A9W8AZC2</accession>
<keyword evidence="2 5" id="KW-0812">Transmembrane</keyword>
<dbReference type="InterPro" id="IPR006838">
    <property type="entry name" value="ADTRP_AIG1"/>
</dbReference>
<feature type="transmembrane region" description="Helical" evidence="5">
    <location>
        <begin position="150"/>
        <end position="168"/>
    </location>
</feature>
<sequence>MSPHTKAGTPGSSLAVALYQLTGLTCFSLLILWLPETPQTNRFPGHHQYLTIIALYFTIACAGLGTLAVILPQWQQVRFAILPVALAGELVVMALYWSLKGLSKDYMFYQTDINFPWWLDLGLHVAPVVFLGLSFLANRHLIQPSALQRGLLLCFAAGYIVWIEYVHMHLGTWPYPFMTLFTLTQRLLFYNFATALVYLFYWSCFYLTRPWGPVDKYTLQRSQVLRSPKVATD</sequence>
<name>A0A9W8AZC2_9FUNG</name>
<gene>
    <name evidence="6" type="ORF">IWQ62_001031</name>
</gene>
<evidence type="ECO:0000256" key="2">
    <source>
        <dbReference type="ARBA" id="ARBA00022692"/>
    </source>
</evidence>
<keyword evidence="7" id="KW-1185">Reference proteome</keyword>
<dbReference type="PANTHER" id="PTHR10989:SF16">
    <property type="entry name" value="AT02829P-RELATED"/>
    <property type="match status" value="1"/>
</dbReference>
<organism evidence="6 7">
    <name type="scientific">Dispira parvispora</name>
    <dbReference type="NCBI Taxonomy" id="1520584"/>
    <lineage>
        <taxon>Eukaryota</taxon>
        <taxon>Fungi</taxon>
        <taxon>Fungi incertae sedis</taxon>
        <taxon>Zoopagomycota</taxon>
        <taxon>Kickxellomycotina</taxon>
        <taxon>Dimargaritomycetes</taxon>
        <taxon>Dimargaritales</taxon>
        <taxon>Dimargaritaceae</taxon>
        <taxon>Dispira</taxon>
    </lineage>
</organism>
<evidence type="ECO:0000313" key="7">
    <source>
        <dbReference type="Proteomes" id="UP001150925"/>
    </source>
</evidence>
<dbReference type="GO" id="GO:0012505">
    <property type="term" value="C:endomembrane system"/>
    <property type="evidence" value="ECO:0007669"/>
    <property type="project" value="UniProtKB-SubCell"/>
</dbReference>
<keyword evidence="4 5" id="KW-0472">Membrane</keyword>
<comment type="caution">
    <text evidence="6">The sequence shown here is derived from an EMBL/GenBank/DDBJ whole genome shotgun (WGS) entry which is preliminary data.</text>
</comment>
<evidence type="ECO:0000256" key="1">
    <source>
        <dbReference type="ARBA" id="ARBA00004127"/>
    </source>
</evidence>
<dbReference type="OrthoDB" id="1898221at2759"/>
<keyword evidence="3 5" id="KW-1133">Transmembrane helix</keyword>
<evidence type="ECO:0000313" key="6">
    <source>
        <dbReference type="EMBL" id="KAJ1968786.1"/>
    </source>
</evidence>
<dbReference type="AlphaFoldDB" id="A0A9W8AZC2"/>
<protein>
    <submittedName>
        <fullName evidence="6">Uncharacterized protein</fullName>
    </submittedName>
</protein>
<dbReference type="GO" id="GO:0016020">
    <property type="term" value="C:membrane"/>
    <property type="evidence" value="ECO:0007669"/>
    <property type="project" value="InterPro"/>
</dbReference>
<dbReference type="Pfam" id="PF04750">
    <property type="entry name" value="Far-17a_AIG1"/>
    <property type="match status" value="1"/>
</dbReference>
<feature type="transmembrane region" description="Helical" evidence="5">
    <location>
        <begin position="79"/>
        <end position="97"/>
    </location>
</feature>
<feature type="transmembrane region" description="Helical" evidence="5">
    <location>
        <begin position="49"/>
        <end position="72"/>
    </location>
</feature>
<dbReference type="Proteomes" id="UP001150925">
    <property type="component" value="Unassembled WGS sequence"/>
</dbReference>
<dbReference type="PANTHER" id="PTHR10989">
    <property type="entry name" value="ANDROGEN-INDUCED PROTEIN 1-RELATED"/>
    <property type="match status" value="1"/>
</dbReference>
<comment type="subcellular location">
    <subcellularLocation>
        <location evidence="1">Endomembrane system</location>
        <topology evidence="1">Multi-pass membrane protein</topology>
    </subcellularLocation>
</comment>
<proteinExistence type="predicted"/>